<accession>A0A803MXH9</accession>
<dbReference type="OMA" id="LMIMYTR"/>
<reference evidence="3" key="2">
    <citation type="submission" date="2021-03" db="UniProtKB">
        <authorList>
            <consortium name="EnsemblPlants"/>
        </authorList>
    </citation>
    <scope>IDENTIFICATION</scope>
</reference>
<evidence type="ECO:0000313" key="4">
    <source>
        <dbReference type="Proteomes" id="UP000596660"/>
    </source>
</evidence>
<dbReference type="Proteomes" id="UP000596660">
    <property type="component" value="Unplaced"/>
</dbReference>
<reference evidence="3" key="1">
    <citation type="journal article" date="2017" name="Nature">
        <title>The genome of Chenopodium quinoa.</title>
        <authorList>
            <person name="Jarvis D.E."/>
            <person name="Ho Y.S."/>
            <person name="Lightfoot D.J."/>
            <person name="Schmoeckel S.M."/>
            <person name="Li B."/>
            <person name="Borm T.J.A."/>
            <person name="Ohyanagi H."/>
            <person name="Mineta K."/>
            <person name="Michell C.T."/>
            <person name="Saber N."/>
            <person name="Kharbatia N.M."/>
            <person name="Rupper R.R."/>
            <person name="Sharp A.R."/>
            <person name="Dally N."/>
            <person name="Boughton B.A."/>
            <person name="Woo Y.H."/>
            <person name="Gao G."/>
            <person name="Schijlen E.G.W.M."/>
            <person name="Guo X."/>
            <person name="Momin A.A."/>
            <person name="Negrao S."/>
            <person name="Al-Babili S."/>
            <person name="Gehring C."/>
            <person name="Roessner U."/>
            <person name="Jung C."/>
            <person name="Murphy K."/>
            <person name="Arold S.T."/>
            <person name="Gojobori T."/>
            <person name="van der Linden C.G."/>
            <person name="van Loo E.N."/>
            <person name="Jellen E.N."/>
            <person name="Maughan P.J."/>
            <person name="Tester M."/>
        </authorList>
    </citation>
    <scope>NUCLEOTIDE SEQUENCE [LARGE SCALE GENOMIC DNA]</scope>
    <source>
        <strain evidence="3">cv. PI 614886</strain>
    </source>
</reference>
<evidence type="ECO:0000256" key="2">
    <source>
        <dbReference type="ARBA" id="ARBA00022552"/>
    </source>
</evidence>
<dbReference type="AlphaFoldDB" id="A0A803MXH9"/>
<dbReference type="InterPro" id="IPR019398">
    <property type="entry name" value="Pre-rRNA_process_TSR2"/>
</dbReference>
<comment type="similarity">
    <text evidence="1">Belongs to the TSR2 family.</text>
</comment>
<keyword evidence="2" id="KW-0698">rRNA processing</keyword>
<proteinExistence type="inferred from homology"/>
<accession>A0A803N385</accession>
<dbReference type="PANTHER" id="PTHR21250">
    <property type="entry name" value="PRE-RRNA-PROCESSING PROTEIN TSR2 HOMOLOG"/>
    <property type="match status" value="1"/>
</dbReference>
<dbReference type="Pfam" id="PF10273">
    <property type="entry name" value="WGG"/>
    <property type="match status" value="1"/>
</dbReference>
<keyword evidence="4" id="KW-1185">Reference proteome</keyword>
<dbReference type="Gramene" id="AUR62036909-RA">
    <property type="protein sequence ID" value="AUR62036909-RA:cds"/>
    <property type="gene ID" value="AUR62036909"/>
</dbReference>
<evidence type="ECO:0000313" key="3">
    <source>
        <dbReference type="EnsemblPlants" id="AUR62036909-RA:cds"/>
    </source>
</evidence>
<dbReference type="GO" id="GO:0006364">
    <property type="term" value="P:rRNA processing"/>
    <property type="evidence" value="ECO:0007669"/>
    <property type="project" value="UniProtKB-KW"/>
</dbReference>
<dbReference type="Gramene" id="AUR62039687-RA">
    <property type="protein sequence ID" value="AUR62039687-RA:cds"/>
    <property type="gene ID" value="AUR62039687"/>
</dbReference>
<organism evidence="3 4">
    <name type="scientific">Chenopodium quinoa</name>
    <name type="common">Quinoa</name>
    <dbReference type="NCBI Taxonomy" id="63459"/>
    <lineage>
        <taxon>Eukaryota</taxon>
        <taxon>Viridiplantae</taxon>
        <taxon>Streptophyta</taxon>
        <taxon>Embryophyta</taxon>
        <taxon>Tracheophyta</taxon>
        <taxon>Spermatophyta</taxon>
        <taxon>Magnoliopsida</taxon>
        <taxon>eudicotyledons</taxon>
        <taxon>Gunneridae</taxon>
        <taxon>Pentapetalae</taxon>
        <taxon>Caryophyllales</taxon>
        <taxon>Chenopodiaceae</taxon>
        <taxon>Chenopodioideae</taxon>
        <taxon>Atripliceae</taxon>
        <taxon>Chenopodium</taxon>
    </lineage>
</organism>
<protein>
    <recommendedName>
        <fullName evidence="5">Pre-rRNA-processing protein TSR2 homolog</fullName>
    </recommendedName>
</protein>
<evidence type="ECO:0008006" key="5">
    <source>
        <dbReference type="Google" id="ProtNLM"/>
    </source>
</evidence>
<sequence length="165" mass="18727">METSKRSKLTADALKQFQQGVSLVFSGWVALQDAVNGGWGGLYSREKAVSIEYSVLSFFCQPKNNEPLCIFDLEDLLCDGMNSMSLMDYEGECEEVANKLMVMYEECLEGDYQSIQRLRDARPIRHVVPVSKDLHQRCSLLPSLVTWNKGTAKKQDNDVKRAKEH</sequence>
<evidence type="ECO:0000256" key="1">
    <source>
        <dbReference type="ARBA" id="ARBA00006524"/>
    </source>
</evidence>
<name>A0A803MXH9_CHEQI</name>
<dbReference type="EnsemblPlants" id="AUR62036909-RA">
    <property type="protein sequence ID" value="AUR62036909-RA:cds"/>
    <property type="gene ID" value="AUR62036909"/>
</dbReference>
<dbReference type="EnsemblPlants" id="AUR62039687-RA">
    <property type="protein sequence ID" value="AUR62039687-RA:cds"/>
    <property type="gene ID" value="AUR62039687"/>
</dbReference>